<geneLocation type="plasmid" evidence="2">
    <name>2</name>
</geneLocation>
<keyword evidence="3" id="KW-1185">Reference proteome</keyword>
<dbReference type="AlphaFoldDB" id="L0K4H9"/>
<dbReference type="HOGENOM" id="CLU_202925_0_0_2"/>
<sequence>MPIFSAVRKYFSDDEETIFECRNCGTVLEGGEWDCPSCGSTEVAEYDSLEYDVP</sequence>
<evidence type="ECO:0000313" key="2">
    <source>
        <dbReference type="EMBL" id="AGB39921.1"/>
    </source>
</evidence>
<dbReference type="KEGG" id="nou:Natoc_4226"/>
<dbReference type="GeneID" id="54763920"/>
<proteinExistence type="predicted"/>
<protein>
    <recommendedName>
        <fullName evidence="1">Rubredoxin-like domain-containing protein</fullName>
    </recommendedName>
</protein>
<keyword evidence="2" id="KW-0614">Plasmid</keyword>
<evidence type="ECO:0000259" key="1">
    <source>
        <dbReference type="PROSITE" id="PS50903"/>
    </source>
</evidence>
<feature type="domain" description="Rubredoxin-like" evidence="1">
    <location>
        <begin position="16"/>
        <end position="49"/>
    </location>
</feature>
<dbReference type="EMBL" id="CP003931">
    <property type="protein sequence ID" value="AGB39921.1"/>
    <property type="molecule type" value="Genomic_DNA"/>
</dbReference>
<organism evidence="2 3">
    <name type="scientific">Natronococcus occultus SP4</name>
    <dbReference type="NCBI Taxonomy" id="694430"/>
    <lineage>
        <taxon>Archaea</taxon>
        <taxon>Methanobacteriati</taxon>
        <taxon>Methanobacteriota</taxon>
        <taxon>Stenosarchaea group</taxon>
        <taxon>Halobacteria</taxon>
        <taxon>Halobacteriales</taxon>
        <taxon>Natrialbaceae</taxon>
        <taxon>Natronococcus</taxon>
    </lineage>
</organism>
<reference evidence="2 3" key="1">
    <citation type="submission" date="2012-11" db="EMBL/GenBank/DDBJ databases">
        <title>FINISHED of Natronococcus occultus SP4, DSM 3396.</title>
        <authorList>
            <consortium name="DOE Joint Genome Institute"/>
            <person name="Eisen J."/>
            <person name="Huntemann M."/>
            <person name="Wei C.-L."/>
            <person name="Han J."/>
            <person name="Detter J.C."/>
            <person name="Han C."/>
            <person name="Tapia R."/>
            <person name="Chen A."/>
            <person name="Kyrpides N."/>
            <person name="Mavromatis K."/>
            <person name="Markowitz V."/>
            <person name="Szeto E."/>
            <person name="Ivanova N."/>
            <person name="Mikhailova N."/>
            <person name="Ovchinnikova G."/>
            <person name="Pagani I."/>
            <person name="Pati A."/>
            <person name="Goodwin L."/>
            <person name="Nordberg H.P."/>
            <person name="Cantor M.N."/>
            <person name="Hua S.X."/>
            <person name="Woyke T."/>
            <person name="Eisen J."/>
            <person name="Klenk H.-P."/>
            <person name="Klenk H.-P."/>
        </authorList>
    </citation>
    <scope>NUCLEOTIDE SEQUENCE [LARGE SCALE GENOMIC DNA]</scope>
    <source>
        <strain evidence="2 3">SP4</strain>
        <plasmid evidence="3">Plasmid 2</plasmid>
    </source>
</reference>
<dbReference type="Proteomes" id="UP000010878">
    <property type="component" value="Plasmid 2"/>
</dbReference>
<dbReference type="SUPFAM" id="SSF57802">
    <property type="entry name" value="Rubredoxin-like"/>
    <property type="match status" value="1"/>
</dbReference>
<name>L0K4H9_9EURY</name>
<dbReference type="PROSITE" id="PS50903">
    <property type="entry name" value="RUBREDOXIN_LIKE"/>
    <property type="match status" value="1"/>
</dbReference>
<dbReference type="Gene3D" id="2.20.28.10">
    <property type="match status" value="1"/>
</dbReference>
<evidence type="ECO:0000313" key="3">
    <source>
        <dbReference type="Proteomes" id="UP000010878"/>
    </source>
</evidence>
<dbReference type="OrthoDB" id="295069at2157"/>
<gene>
    <name evidence="2" type="ORF">Natoc_4226</name>
</gene>
<accession>L0K4H9</accession>
<dbReference type="RefSeq" id="WP_015323352.1">
    <property type="nucleotide sequence ID" value="NC_019976.1"/>
</dbReference>
<dbReference type="InterPro" id="IPR024934">
    <property type="entry name" value="Rubredoxin-like_dom"/>
</dbReference>
<dbReference type="GO" id="GO:0005506">
    <property type="term" value="F:iron ion binding"/>
    <property type="evidence" value="ECO:0007669"/>
    <property type="project" value="InterPro"/>
</dbReference>